<dbReference type="AlphaFoldDB" id="A0A8J4Y254"/>
<proteinExistence type="predicted"/>
<evidence type="ECO:0000313" key="3">
    <source>
        <dbReference type="Proteomes" id="UP000770661"/>
    </source>
</evidence>
<evidence type="ECO:0000313" key="2">
    <source>
        <dbReference type="EMBL" id="KAG0718872.1"/>
    </source>
</evidence>
<feature type="compositionally biased region" description="Gly residues" evidence="1">
    <location>
        <begin position="267"/>
        <end position="276"/>
    </location>
</feature>
<dbReference type="EMBL" id="JACEEZ010015380">
    <property type="protein sequence ID" value="KAG0718872.1"/>
    <property type="molecule type" value="Genomic_DNA"/>
</dbReference>
<feature type="region of interest" description="Disordered" evidence="1">
    <location>
        <begin position="180"/>
        <end position="317"/>
    </location>
</feature>
<organism evidence="2 3">
    <name type="scientific">Chionoecetes opilio</name>
    <name type="common">Atlantic snow crab</name>
    <name type="synonym">Cancer opilio</name>
    <dbReference type="NCBI Taxonomy" id="41210"/>
    <lineage>
        <taxon>Eukaryota</taxon>
        <taxon>Metazoa</taxon>
        <taxon>Ecdysozoa</taxon>
        <taxon>Arthropoda</taxon>
        <taxon>Crustacea</taxon>
        <taxon>Multicrustacea</taxon>
        <taxon>Malacostraca</taxon>
        <taxon>Eumalacostraca</taxon>
        <taxon>Eucarida</taxon>
        <taxon>Decapoda</taxon>
        <taxon>Pleocyemata</taxon>
        <taxon>Brachyura</taxon>
        <taxon>Eubrachyura</taxon>
        <taxon>Majoidea</taxon>
        <taxon>Majidae</taxon>
        <taxon>Chionoecetes</taxon>
    </lineage>
</organism>
<comment type="caution">
    <text evidence="2">The sequence shown here is derived from an EMBL/GenBank/DDBJ whole genome shotgun (WGS) entry which is preliminary data.</text>
</comment>
<evidence type="ECO:0000256" key="1">
    <source>
        <dbReference type="SAM" id="MobiDB-lite"/>
    </source>
</evidence>
<protein>
    <submittedName>
        <fullName evidence="2">Uncharacterized protein</fullName>
    </submittedName>
</protein>
<dbReference type="Proteomes" id="UP000770661">
    <property type="component" value="Unassembled WGS sequence"/>
</dbReference>
<reference evidence="2" key="1">
    <citation type="submission" date="2020-07" db="EMBL/GenBank/DDBJ databases">
        <title>The High-quality genome of the commercially important snow crab, Chionoecetes opilio.</title>
        <authorList>
            <person name="Jeong J.-H."/>
            <person name="Ryu S."/>
        </authorList>
    </citation>
    <scope>NUCLEOTIDE SEQUENCE</scope>
    <source>
        <strain evidence="2">MADBK_172401_WGS</strain>
        <tissue evidence="2">Digestive gland</tissue>
    </source>
</reference>
<name>A0A8J4Y254_CHIOP</name>
<keyword evidence="3" id="KW-1185">Reference proteome</keyword>
<feature type="compositionally biased region" description="Polar residues" evidence="1">
    <location>
        <begin position="180"/>
        <end position="208"/>
    </location>
</feature>
<accession>A0A8J4Y254</accession>
<gene>
    <name evidence="2" type="ORF">GWK47_051650</name>
</gene>
<sequence>MSSKPASALPFGPDIGIFKRLRDRCSYVDSSQRETVWEKSEDLVEFFATNENCQQAEGRRIGLPEGGSDVEKTSQEDYEEILPLSYLFLGGEGPAKPFRRPGALHQARWMAKAIYCLKLQMLKSQLFADWSQRRPEWNEWPFSLLLVYCKQWHEAPISVKAPLNDVLFLEILKTYLTPNVPRQQNKPCENTCGTFSQENAGRPSSTQGLKVEEKKQNGQRDWTSPPRRRNSSDLGGKKMTMSFPSRPRHFEDTVLLQKLDGTRVPGKGPGIVGGGKTDSKGRSETGTWPPSGQRCRGAGDRPSPAYLGSTKSAAQEK</sequence>